<dbReference type="RefSeq" id="WP_303522560.1">
    <property type="nucleotide sequence ID" value="NZ_JAUOQO010000735.1"/>
</dbReference>
<evidence type="ECO:0000313" key="2">
    <source>
        <dbReference type="Proteomes" id="UP001170310"/>
    </source>
</evidence>
<name>A0AAW7YW22_9STAP</name>
<dbReference type="Proteomes" id="UP001170310">
    <property type="component" value="Unassembled WGS sequence"/>
</dbReference>
<evidence type="ECO:0008006" key="3">
    <source>
        <dbReference type="Google" id="ProtNLM"/>
    </source>
</evidence>
<organism evidence="1 2">
    <name type="scientific">Staphylococcus pasteuri_A</name>
    <dbReference type="NCBI Taxonomy" id="3062664"/>
    <lineage>
        <taxon>Bacteria</taxon>
        <taxon>Bacillati</taxon>
        <taxon>Bacillota</taxon>
        <taxon>Bacilli</taxon>
        <taxon>Bacillales</taxon>
        <taxon>Staphylococcaceae</taxon>
        <taxon>Staphylococcus</taxon>
    </lineage>
</organism>
<keyword evidence="2" id="KW-1185">Reference proteome</keyword>
<accession>A0AAW7YW22</accession>
<dbReference type="EMBL" id="JAUOQO010000735">
    <property type="protein sequence ID" value="MDO6575474.1"/>
    <property type="molecule type" value="Genomic_DNA"/>
</dbReference>
<feature type="non-terminal residue" evidence="1">
    <location>
        <position position="82"/>
    </location>
</feature>
<sequence length="82" mass="8215">ALNLTGDRLVERAAAAGRSIDTPTVSKIESGKNKLTTVGAREALAAGLGLAPEALSAYLDGVRGLPETLALAQRGALSVAST</sequence>
<evidence type="ECO:0000313" key="1">
    <source>
        <dbReference type="EMBL" id="MDO6575474.1"/>
    </source>
</evidence>
<comment type="caution">
    <text evidence="1">The sequence shown here is derived from an EMBL/GenBank/DDBJ whole genome shotgun (WGS) entry which is preliminary data.</text>
</comment>
<feature type="non-terminal residue" evidence="1">
    <location>
        <position position="1"/>
    </location>
</feature>
<reference evidence="1" key="1">
    <citation type="submission" date="2023-07" db="EMBL/GenBank/DDBJ databases">
        <title>Genome content predicts the carbon catabolic preferences of heterotrophic bacteria.</title>
        <authorList>
            <person name="Gralka M."/>
        </authorList>
    </citation>
    <scope>NUCLEOTIDE SEQUENCE</scope>
    <source>
        <strain evidence="1">E2R20</strain>
    </source>
</reference>
<gene>
    <name evidence="1" type="ORF">Q4528_15265</name>
</gene>
<protein>
    <recommendedName>
        <fullName evidence="3">Helix-turn-helix transcriptional regulator</fullName>
    </recommendedName>
</protein>
<dbReference type="AlphaFoldDB" id="A0AAW7YW22"/>
<proteinExistence type="predicted"/>